<dbReference type="RefSeq" id="WP_074963857.1">
    <property type="nucleotide sequence ID" value="NZ_JNFF01000046.1"/>
</dbReference>
<keyword evidence="2" id="KW-1185">Reference proteome</keyword>
<dbReference type="eggNOG" id="COG2378">
    <property type="taxonomic scope" value="Bacteria"/>
</dbReference>
<sequence length="105" mass="12377">MQLFKYIDRINLIDKLIKQRRTGTPSELAKRLNISVSRLARMVEYMKIKGAPICFDRICCSYYYKYEYSFQIKIQIESIEEADLKAISAGQSFFSNNFPNAFFVH</sequence>
<reference evidence="1 2" key="1">
    <citation type="journal article" date="1992" name="Int. J. Syst. Bacteriol.">
        <title>Sphingobacterium antarcticus sp. nov. a Psychrotrophic Bacterium from the Soils of Schirmacher Oasis, Antarctica.</title>
        <authorList>
            <person name="Shivaji S."/>
            <person name="Ray M.K."/>
            <person name="Rao N.S."/>
            <person name="Saiserr L."/>
            <person name="Jagannadham M.V."/>
            <person name="Kumar G.S."/>
            <person name="Reddy G."/>
            <person name="Bhargava P.M."/>
        </authorList>
    </citation>
    <scope>NUCLEOTIDE SEQUENCE [LARGE SCALE GENOMIC DNA]</scope>
    <source>
        <strain evidence="1 2">4BY</strain>
    </source>
</reference>
<dbReference type="OrthoDB" id="1163801at2"/>
<protein>
    <recommendedName>
        <fullName evidence="3">Helix-turn-helix type 11 domain-containing protein</fullName>
    </recommendedName>
</protein>
<accession>A0A081PHV3</accession>
<evidence type="ECO:0008006" key="3">
    <source>
        <dbReference type="Google" id="ProtNLM"/>
    </source>
</evidence>
<evidence type="ECO:0000313" key="1">
    <source>
        <dbReference type="EMBL" id="KEQ30276.1"/>
    </source>
</evidence>
<dbReference type="EMBL" id="JNFF01000046">
    <property type="protein sequence ID" value="KEQ30276.1"/>
    <property type="molecule type" value="Genomic_DNA"/>
</dbReference>
<dbReference type="AlphaFoldDB" id="A0A081PHV3"/>
<evidence type="ECO:0000313" key="2">
    <source>
        <dbReference type="Proteomes" id="UP000028007"/>
    </source>
</evidence>
<comment type="caution">
    <text evidence="1">The sequence shown here is derived from an EMBL/GenBank/DDBJ whole genome shotgun (WGS) entry which is preliminary data.</text>
</comment>
<name>A0A081PHV3_9SPHI</name>
<gene>
    <name evidence="1" type="ORF">N180_10000</name>
</gene>
<organism evidence="1 2">
    <name type="scientific">Pedobacter antarcticus 4BY</name>
    <dbReference type="NCBI Taxonomy" id="1358423"/>
    <lineage>
        <taxon>Bacteria</taxon>
        <taxon>Pseudomonadati</taxon>
        <taxon>Bacteroidota</taxon>
        <taxon>Sphingobacteriia</taxon>
        <taxon>Sphingobacteriales</taxon>
        <taxon>Sphingobacteriaceae</taxon>
        <taxon>Pedobacter</taxon>
    </lineage>
</organism>
<dbReference type="Proteomes" id="UP000028007">
    <property type="component" value="Unassembled WGS sequence"/>
</dbReference>
<proteinExistence type="predicted"/>